<dbReference type="CDD" id="cd00592">
    <property type="entry name" value="HTH_MerR-like"/>
    <property type="match status" value="1"/>
</dbReference>
<keyword evidence="6" id="KW-1185">Reference proteome</keyword>
<dbReference type="SUPFAM" id="SSF53335">
    <property type="entry name" value="S-adenosyl-L-methionine-dependent methyltransferases"/>
    <property type="match status" value="1"/>
</dbReference>
<keyword evidence="5" id="KW-0808">Transferase</keyword>
<gene>
    <name evidence="5" type="primary">COQ5_5</name>
    <name evidence="5" type="ORF">CROST_030950</name>
</gene>
<keyword evidence="2" id="KW-0805">Transcription regulation</keyword>
<evidence type="ECO:0000256" key="3">
    <source>
        <dbReference type="ARBA" id="ARBA00023125"/>
    </source>
</evidence>
<dbReference type="GO" id="GO:0032259">
    <property type="term" value="P:methylation"/>
    <property type="evidence" value="ECO:0007669"/>
    <property type="project" value="UniProtKB-KW"/>
</dbReference>
<evidence type="ECO:0000256" key="1">
    <source>
        <dbReference type="ARBA" id="ARBA00022491"/>
    </source>
</evidence>
<keyword evidence="5" id="KW-0489">Methyltransferase</keyword>
<dbReference type="CDD" id="cd02440">
    <property type="entry name" value="AdoMet_MTases"/>
    <property type="match status" value="1"/>
</dbReference>
<dbReference type="GO" id="GO:0043770">
    <property type="term" value="F:demethylmenaquinone methyltransferase activity"/>
    <property type="evidence" value="ECO:0007669"/>
    <property type="project" value="UniProtKB-EC"/>
</dbReference>
<dbReference type="PANTHER" id="PTHR30204">
    <property type="entry name" value="REDOX-CYCLING DRUG-SENSING TRANSCRIPTIONAL ACTIVATOR SOXR"/>
    <property type="match status" value="1"/>
</dbReference>
<dbReference type="Pfam" id="PF13411">
    <property type="entry name" value="MerR_1"/>
    <property type="match status" value="1"/>
</dbReference>
<dbReference type="EMBL" id="CP096983">
    <property type="protein sequence ID" value="URZ12373.1"/>
    <property type="molecule type" value="Genomic_DNA"/>
</dbReference>
<accession>A0A1S8LBM8</accession>
<dbReference type="InterPro" id="IPR029063">
    <property type="entry name" value="SAM-dependent_MTases_sf"/>
</dbReference>
<evidence type="ECO:0000313" key="5">
    <source>
        <dbReference type="EMBL" id="URZ12373.1"/>
    </source>
</evidence>
<dbReference type="PANTHER" id="PTHR30204:SF69">
    <property type="entry name" value="MERR-FAMILY TRANSCRIPTIONAL REGULATOR"/>
    <property type="match status" value="1"/>
</dbReference>
<keyword evidence="3" id="KW-0238">DNA-binding</keyword>
<sequence length="261" mass="30578">MNTKKVCEKLKISYKALRVYEKLNIVIPQRDKNDYRNYSDDDLLKLRQIIILKNVGLELKNIKRILDKRTYESDKIIHTLYLQLKVIEAKRIQLRKMENVLKEGINEALNKNIEYGNFFDKIDNSIKESTKNVSTWIDKWGFDTWAKSYDDCVKKDGADTLGLFSKYDFILESIVRKIGDRRKVIDIGCGTANIVKKLNQNVQYTGIDQSIEMLILAKEKNKNIKLRLGNFLDKPFIENEFDVVISSFALHHLKPDEKKLQ</sequence>
<dbReference type="Gene3D" id="3.40.50.150">
    <property type="entry name" value="Vaccinia Virus protein VP39"/>
    <property type="match status" value="1"/>
</dbReference>
<dbReference type="EC" id="2.1.1.163" evidence="5"/>
<dbReference type="KEGG" id="crw:CROST_030950"/>
<organism evidence="5 6">
    <name type="scientific">Clostridium felsineum</name>
    <dbReference type="NCBI Taxonomy" id="36839"/>
    <lineage>
        <taxon>Bacteria</taxon>
        <taxon>Bacillati</taxon>
        <taxon>Bacillota</taxon>
        <taxon>Clostridia</taxon>
        <taxon>Eubacteriales</taxon>
        <taxon>Clostridiaceae</taxon>
        <taxon>Clostridium</taxon>
    </lineage>
</organism>
<keyword evidence="4" id="KW-0804">Transcription</keyword>
<dbReference type="GO" id="GO:0003700">
    <property type="term" value="F:DNA-binding transcription factor activity"/>
    <property type="evidence" value="ECO:0007669"/>
    <property type="project" value="InterPro"/>
</dbReference>
<dbReference type="STRING" id="84029.CROST_12540"/>
<reference evidence="5 6" key="1">
    <citation type="submission" date="2022-04" db="EMBL/GenBank/DDBJ databases">
        <title>Genome sequence of C. roseum typestrain.</title>
        <authorList>
            <person name="Poehlein A."/>
            <person name="Schoch T."/>
            <person name="Duerre P."/>
            <person name="Daniel R."/>
        </authorList>
    </citation>
    <scope>NUCLEOTIDE SEQUENCE [LARGE SCALE GENOMIC DNA]</scope>
    <source>
        <strain evidence="5 6">DSM 7320</strain>
    </source>
</reference>
<dbReference type="InterPro" id="IPR041698">
    <property type="entry name" value="Methyltransf_25"/>
</dbReference>
<dbReference type="RefSeq" id="WP_242950817.1">
    <property type="nucleotide sequence ID" value="NZ_CP096983.1"/>
</dbReference>
<dbReference type="SMART" id="SM00422">
    <property type="entry name" value="HTH_MERR"/>
    <property type="match status" value="1"/>
</dbReference>
<dbReference type="GO" id="GO:0003677">
    <property type="term" value="F:DNA binding"/>
    <property type="evidence" value="ECO:0007669"/>
    <property type="project" value="UniProtKB-KW"/>
</dbReference>
<proteinExistence type="predicted"/>
<dbReference type="PROSITE" id="PS50937">
    <property type="entry name" value="HTH_MERR_2"/>
    <property type="match status" value="1"/>
</dbReference>
<dbReference type="AlphaFoldDB" id="A0A1S8LBM8"/>
<evidence type="ECO:0000256" key="4">
    <source>
        <dbReference type="ARBA" id="ARBA00023163"/>
    </source>
</evidence>
<name>A0A1S8LBM8_9CLOT</name>
<dbReference type="InterPro" id="IPR000551">
    <property type="entry name" value="MerR-type_HTH_dom"/>
</dbReference>
<dbReference type="Proteomes" id="UP000190951">
    <property type="component" value="Chromosome"/>
</dbReference>
<evidence type="ECO:0000256" key="2">
    <source>
        <dbReference type="ARBA" id="ARBA00023015"/>
    </source>
</evidence>
<evidence type="ECO:0000313" key="6">
    <source>
        <dbReference type="Proteomes" id="UP000190951"/>
    </source>
</evidence>
<dbReference type="Gene3D" id="1.10.1660.10">
    <property type="match status" value="1"/>
</dbReference>
<dbReference type="Pfam" id="PF13649">
    <property type="entry name" value="Methyltransf_25"/>
    <property type="match status" value="1"/>
</dbReference>
<protein>
    <submittedName>
        <fullName evidence="5">2-methoxy-6-polyprenyl-1,4-benzoquinol methylase, mitochondrial</fullName>
        <ecNumber evidence="5">2.1.1.163</ecNumber>
    </submittedName>
</protein>
<dbReference type="InterPro" id="IPR047057">
    <property type="entry name" value="MerR_fam"/>
</dbReference>
<dbReference type="SUPFAM" id="SSF46955">
    <property type="entry name" value="Putative DNA-binding domain"/>
    <property type="match status" value="1"/>
</dbReference>
<keyword evidence="1" id="KW-0678">Repressor</keyword>
<dbReference type="InterPro" id="IPR009061">
    <property type="entry name" value="DNA-bd_dom_put_sf"/>
</dbReference>